<gene>
    <name evidence="1" type="ORF">J437_LFUL007697</name>
</gene>
<protein>
    <submittedName>
        <fullName evidence="1">Uncharacterized protein</fullName>
    </submittedName>
</protein>
<dbReference type="PANTHER" id="PTHR33568">
    <property type="entry name" value="DNA POLYMERASE"/>
    <property type="match status" value="1"/>
</dbReference>
<dbReference type="AlphaFoldDB" id="A0A8K0P0G3"/>
<organism evidence="1 2">
    <name type="scientific">Ladona fulva</name>
    <name type="common">Scarce chaser dragonfly</name>
    <name type="synonym">Libellula fulva</name>
    <dbReference type="NCBI Taxonomy" id="123851"/>
    <lineage>
        <taxon>Eukaryota</taxon>
        <taxon>Metazoa</taxon>
        <taxon>Ecdysozoa</taxon>
        <taxon>Arthropoda</taxon>
        <taxon>Hexapoda</taxon>
        <taxon>Insecta</taxon>
        <taxon>Pterygota</taxon>
        <taxon>Palaeoptera</taxon>
        <taxon>Odonata</taxon>
        <taxon>Epiprocta</taxon>
        <taxon>Anisoptera</taxon>
        <taxon>Libelluloidea</taxon>
        <taxon>Libellulidae</taxon>
        <taxon>Ladona</taxon>
    </lineage>
</organism>
<dbReference type="GO" id="GO:0071897">
    <property type="term" value="P:DNA biosynthetic process"/>
    <property type="evidence" value="ECO:0007669"/>
    <property type="project" value="UniProtKB-ARBA"/>
</dbReference>
<evidence type="ECO:0000313" key="2">
    <source>
        <dbReference type="Proteomes" id="UP000792457"/>
    </source>
</evidence>
<comment type="caution">
    <text evidence="1">The sequence shown here is derived from an EMBL/GenBank/DDBJ whole genome shotgun (WGS) entry which is preliminary data.</text>
</comment>
<proteinExistence type="predicted"/>
<keyword evidence="2" id="KW-1185">Reference proteome</keyword>
<dbReference type="InterPro" id="IPR023211">
    <property type="entry name" value="DNA_pol_palm_dom_sf"/>
</dbReference>
<accession>A0A8K0P0G3</accession>
<evidence type="ECO:0000313" key="1">
    <source>
        <dbReference type="EMBL" id="KAG8226624.1"/>
    </source>
</evidence>
<dbReference type="InterPro" id="IPR043502">
    <property type="entry name" value="DNA/RNA_pol_sf"/>
</dbReference>
<name>A0A8K0P0G3_LADFU</name>
<dbReference type="Proteomes" id="UP000792457">
    <property type="component" value="Unassembled WGS sequence"/>
</dbReference>
<dbReference type="SUPFAM" id="SSF56672">
    <property type="entry name" value="DNA/RNA polymerases"/>
    <property type="match status" value="1"/>
</dbReference>
<dbReference type="Gene3D" id="3.90.1600.10">
    <property type="entry name" value="Palm domain of DNA polymerase"/>
    <property type="match status" value="1"/>
</dbReference>
<dbReference type="EMBL" id="KZ308290">
    <property type="protein sequence ID" value="KAG8226624.1"/>
    <property type="molecule type" value="Genomic_DNA"/>
</dbReference>
<dbReference type="PANTHER" id="PTHR33568:SF3">
    <property type="entry name" value="DNA-DIRECTED DNA POLYMERASE"/>
    <property type="match status" value="1"/>
</dbReference>
<reference evidence="1" key="2">
    <citation type="submission" date="2017-10" db="EMBL/GenBank/DDBJ databases">
        <title>Ladona fulva Genome sequencing and assembly.</title>
        <authorList>
            <person name="Murali S."/>
            <person name="Richards S."/>
            <person name="Bandaranaike D."/>
            <person name="Bellair M."/>
            <person name="Blankenburg K."/>
            <person name="Chao H."/>
            <person name="Dinh H."/>
            <person name="Doddapaneni H."/>
            <person name="Dugan-Rocha S."/>
            <person name="Elkadiri S."/>
            <person name="Gnanaolivu R."/>
            <person name="Hernandez B."/>
            <person name="Skinner E."/>
            <person name="Javaid M."/>
            <person name="Lee S."/>
            <person name="Li M."/>
            <person name="Ming W."/>
            <person name="Munidasa M."/>
            <person name="Muniz J."/>
            <person name="Nguyen L."/>
            <person name="Hughes D."/>
            <person name="Osuji N."/>
            <person name="Pu L.-L."/>
            <person name="Puazo M."/>
            <person name="Qu C."/>
            <person name="Quiroz J."/>
            <person name="Raj R."/>
            <person name="Weissenberger G."/>
            <person name="Xin Y."/>
            <person name="Zou X."/>
            <person name="Han Y."/>
            <person name="Worley K."/>
            <person name="Muzny D."/>
            <person name="Gibbs R."/>
        </authorList>
    </citation>
    <scope>NUCLEOTIDE SEQUENCE</scope>
    <source>
        <strain evidence="1">Sampled in the wild</strain>
    </source>
</reference>
<reference evidence="1" key="1">
    <citation type="submission" date="2013-04" db="EMBL/GenBank/DDBJ databases">
        <authorList>
            <person name="Qu J."/>
            <person name="Murali S.C."/>
            <person name="Bandaranaike D."/>
            <person name="Bellair M."/>
            <person name="Blankenburg K."/>
            <person name="Chao H."/>
            <person name="Dinh H."/>
            <person name="Doddapaneni H."/>
            <person name="Downs B."/>
            <person name="Dugan-Rocha S."/>
            <person name="Elkadiri S."/>
            <person name="Gnanaolivu R.D."/>
            <person name="Hernandez B."/>
            <person name="Javaid M."/>
            <person name="Jayaseelan J.C."/>
            <person name="Lee S."/>
            <person name="Li M."/>
            <person name="Ming W."/>
            <person name="Munidasa M."/>
            <person name="Muniz J."/>
            <person name="Nguyen L."/>
            <person name="Ongeri F."/>
            <person name="Osuji N."/>
            <person name="Pu L.-L."/>
            <person name="Puazo M."/>
            <person name="Qu C."/>
            <person name="Quiroz J."/>
            <person name="Raj R."/>
            <person name="Weissenberger G."/>
            <person name="Xin Y."/>
            <person name="Zou X."/>
            <person name="Han Y."/>
            <person name="Richards S."/>
            <person name="Worley K."/>
            <person name="Muzny D."/>
            <person name="Gibbs R."/>
        </authorList>
    </citation>
    <scope>NUCLEOTIDE SEQUENCE</scope>
    <source>
        <strain evidence="1">Sampled in the wild</strain>
    </source>
</reference>
<sequence length="111" mass="12508">MDLRRKVLYYNTDSVILTQKPGELTLEIGDYLGDTTDEIYPFGEDCFITEFVSGGSKKYAYRVGSRSKAPDKTKVKGITINSSNDKKASFESLKDMALNNAPHRLYITRAE</sequence>
<dbReference type="OrthoDB" id="6765744at2759"/>